<evidence type="ECO:0000256" key="2">
    <source>
        <dbReference type="ARBA" id="ARBA00023125"/>
    </source>
</evidence>
<evidence type="ECO:0000256" key="4">
    <source>
        <dbReference type="ARBA" id="ARBA00023242"/>
    </source>
</evidence>
<keyword evidence="4 5" id="KW-0539">Nucleus</keyword>
<dbReference type="FunFam" id="1.10.10.60:FF:000035">
    <property type="entry name" value="paired box protein Pax-3 isoform X2"/>
    <property type="match status" value="1"/>
</dbReference>
<feature type="compositionally biased region" description="Low complexity" evidence="7">
    <location>
        <begin position="175"/>
        <end position="185"/>
    </location>
</feature>
<dbReference type="GO" id="GO:0005634">
    <property type="term" value="C:nucleus"/>
    <property type="evidence" value="ECO:0007669"/>
    <property type="project" value="UniProtKB-SubCell"/>
</dbReference>
<dbReference type="Gene3D" id="1.10.10.60">
    <property type="entry name" value="Homeodomain-like"/>
    <property type="match status" value="1"/>
</dbReference>
<dbReference type="PROSITE" id="PS00027">
    <property type="entry name" value="HOMEOBOX_1"/>
    <property type="match status" value="1"/>
</dbReference>
<dbReference type="Pfam" id="PF00046">
    <property type="entry name" value="Homeodomain"/>
    <property type="match status" value="1"/>
</dbReference>
<dbReference type="Proteomes" id="UP001187415">
    <property type="component" value="Unassembled WGS sequence"/>
</dbReference>
<evidence type="ECO:0000256" key="1">
    <source>
        <dbReference type="ARBA" id="ARBA00004123"/>
    </source>
</evidence>
<feature type="region of interest" description="Disordered" evidence="7">
    <location>
        <begin position="1"/>
        <end position="68"/>
    </location>
</feature>
<name>A0AA88IX58_CHASR</name>
<dbReference type="InterPro" id="IPR009057">
    <property type="entry name" value="Homeodomain-like_sf"/>
</dbReference>
<keyword evidence="10" id="KW-1185">Reference proteome</keyword>
<protein>
    <recommendedName>
        <fullName evidence="8">Homeobox domain-containing protein</fullName>
    </recommendedName>
</protein>
<keyword evidence="2 5" id="KW-0238">DNA-binding</keyword>
<dbReference type="GO" id="GO:0000977">
    <property type="term" value="F:RNA polymerase II transcription regulatory region sequence-specific DNA binding"/>
    <property type="evidence" value="ECO:0007669"/>
    <property type="project" value="TreeGrafter"/>
</dbReference>
<keyword evidence="3 5" id="KW-0371">Homeobox</keyword>
<feature type="domain" description="Homeobox" evidence="8">
    <location>
        <begin position="61"/>
        <end position="121"/>
    </location>
</feature>
<dbReference type="InterPro" id="IPR022106">
    <property type="entry name" value="Pax7_C"/>
</dbReference>
<evidence type="ECO:0000256" key="7">
    <source>
        <dbReference type="SAM" id="MobiDB-lite"/>
    </source>
</evidence>
<proteinExistence type="predicted"/>
<evidence type="ECO:0000256" key="3">
    <source>
        <dbReference type="ARBA" id="ARBA00023155"/>
    </source>
</evidence>
<evidence type="ECO:0000256" key="5">
    <source>
        <dbReference type="PROSITE-ProRule" id="PRU00108"/>
    </source>
</evidence>
<feature type="region of interest" description="Disordered" evidence="7">
    <location>
        <begin position="155"/>
        <end position="185"/>
    </location>
</feature>
<dbReference type="SUPFAM" id="SSF46689">
    <property type="entry name" value="Homeodomain-like"/>
    <property type="match status" value="1"/>
</dbReference>
<dbReference type="PANTHER" id="PTHR24329:SF543">
    <property type="entry name" value="FI01017P-RELATED"/>
    <property type="match status" value="1"/>
</dbReference>
<sequence>MRSKFGGAGEDEEDDDEVVKREMEENEPRTKHSIDGILGDRSSHSDEGSDVDSEPGLPLKRKQRRSRTTFTAEQLEELERAFERTHYPDIYTREELAQRAKLTEARVQVWFSNRRARWRKQAGANQLMAFNHLIPGVSLHPRCPACSPISCLTVPSEQPSTLHRPQPLPPTSVHQSGLGSSAGSQDGSSAYCLSSGRHSFSGYTDSFVAPTGHSNTVNPSISNSLSPQVMGLLNPGGVPHQSQSDFTLSPLTGGLEPNGGMAASCHGSQRLEALPGLTSMPTLPSTQSYCPPSYTSPAYAVDHHPSYQYGQYSQSKVPFII</sequence>
<dbReference type="EMBL" id="JAUPFM010000018">
    <property type="protein sequence ID" value="KAK2822353.1"/>
    <property type="molecule type" value="Genomic_DNA"/>
</dbReference>
<comment type="caution">
    <text evidence="9">The sequence shown here is derived from an EMBL/GenBank/DDBJ whole genome shotgun (WGS) entry which is preliminary data.</text>
</comment>
<evidence type="ECO:0000256" key="6">
    <source>
        <dbReference type="RuleBase" id="RU000682"/>
    </source>
</evidence>
<evidence type="ECO:0000313" key="10">
    <source>
        <dbReference type="Proteomes" id="UP001187415"/>
    </source>
</evidence>
<feature type="compositionally biased region" description="Basic and acidic residues" evidence="7">
    <location>
        <begin position="18"/>
        <end position="34"/>
    </location>
</feature>
<dbReference type="InterPro" id="IPR017970">
    <property type="entry name" value="Homeobox_CS"/>
</dbReference>
<dbReference type="Pfam" id="PF12360">
    <property type="entry name" value="Pax7"/>
    <property type="match status" value="1"/>
</dbReference>
<evidence type="ECO:0000259" key="8">
    <source>
        <dbReference type="PROSITE" id="PS50071"/>
    </source>
</evidence>
<dbReference type="SMART" id="SM00389">
    <property type="entry name" value="HOX"/>
    <property type="match status" value="1"/>
</dbReference>
<dbReference type="AlphaFoldDB" id="A0AA88IX58"/>
<feature type="DNA-binding region" description="Homeobox" evidence="5">
    <location>
        <begin position="63"/>
        <end position="122"/>
    </location>
</feature>
<reference evidence="9" key="1">
    <citation type="submission" date="2023-07" db="EMBL/GenBank/DDBJ databases">
        <title>Chromosome-level Genome Assembly of Striped Snakehead (Channa striata).</title>
        <authorList>
            <person name="Liu H."/>
        </authorList>
    </citation>
    <scope>NUCLEOTIDE SEQUENCE</scope>
    <source>
        <strain evidence="9">Gz</strain>
        <tissue evidence="9">Muscle</tissue>
    </source>
</reference>
<dbReference type="InterPro" id="IPR001356">
    <property type="entry name" value="HD"/>
</dbReference>
<evidence type="ECO:0000313" key="9">
    <source>
        <dbReference type="EMBL" id="KAK2822353.1"/>
    </source>
</evidence>
<dbReference type="GO" id="GO:0000981">
    <property type="term" value="F:DNA-binding transcription factor activity, RNA polymerase II-specific"/>
    <property type="evidence" value="ECO:0007669"/>
    <property type="project" value="InterPro"/>
</dbReference>
<accession>A0AA88IX58</accession>
<dbReference type="PROSITE" id="PS50071">
    <property type="entry name" value="HOMEOBOX_2"/>
    <property type="match status" value="1"/>
</dbReference>
<dbReference type="PANTHER" id="PTHR24329">
    <property type="entry name" value="HOMEOBOX PROTEIN ARISTALESS"/>
    <property type="match status" value="1"/>
</dbReference>
<organism evidence="9 10">
    <name type="scientific">Channa striata</name>
    <name type="common">Snakehead murrel</name>
    <name type="synonym">Ophicephalus striatus</name>
    <dbReference type="NCBI Taxonomy" id="64152"/>
    <lineage>
        <taxon>Eukaryota</taxon>
        <taxon>Metazoa</taxon>
        <taxon>Chordata</taxon>
        <taxon>Craniata</taxon>
        <taxon>Vertebrata</taxon>
        <taxon>Euteleostomi</taxon>
        <taxon>Actinopterygii</taxon>
        <taxon>Neopterygii</taxon>
        <taxon>Teleostei</taxon>
        <taxon>Neoteleostei</taxon>
        <taxon>Acanthomorphata</taxon>
        <taxon>Anabantaria</taxon>
        <taxon>Anabantiformes</taxon>
        <taxon>Channoidei</taxon>
        <taxon>Channidae</taxon>
        <taxon>Channa</taxon>
    </lineage>
</organism>
<dbReference type="InterPro" id="IPR050649">
    <property type="entry name" value="Paired_Homeobox_TFs"/>
</dbReference>
<gene>
    <name evidence="9" type="ORF">Q5P01_022418</name>
</gene>
<dbReference type="CDD" id="cd00086">
    <property type="entry name" value="homeodomain"/>
    <property type="match status" value="1"/>
</dbReference>
<comment type="subcellular location">
    <subcellularLocation>
        <location evidence="1 5 6">Nucleus</location>
    </subcellularLocation>
</comment>